<dbReference type="RefSeq" id="WP_163065753.1">
    <property type="nucleotide sequence ID" value="NZ_CP048649.1"/>
</dbReference>
<dbReference type="PANTHER" id="PTHR34978:SF3">
    <property type="entry name" value="SLR0241 PROTEIN"/>
    <property type="match status" value="1"/>
</dbReference>
<dbReference type="AlphaFoldDB" id="A0A858BVE8"/>
<protein>
    <recommendedName>
        <fullName evidence="2">Peptidase M56 domain-containing protein</fullName>
    </recommendedName>
</protein>
<dbReference type="PANTHER" id="PTHR34978">
    <property type="entry name" value="POSSIBLE SENSOR-TRANSDUCER PROTEIN BLAR"/>
    <property type="match status" value="1"/>
</dbReference>
<dbReference type="InterPro" id="IPR052173">
    <property type="entry name" value="Beta-lactam_resp_regulator"/>
</dbReference>
<keyword evidence="1" id="KW-0812">Transmembrane</keyword>
<dbReference type="CDD" id="cd07341">
    <property type="entry name" value="M56_BlaR1_MecR1_like"/>
    <property type="match status" value="1"/>
</dbReference>
<feature type="domain" description="Peptidase M56" evidence="2">
    <location>
        <begin position="4"/>
        <end position="295"/>
    </location>
</feature>
<feature type="transmembrane region" description="Helical" evidence="1">
    <location>
        <begin position="42"/>
        <end position="61"/>
    </location>
</feature>
<sequence length="444" mass="50049">MNNLLAMTIAGSAVVLFTLLLRPVTAKWFSASWQYRIGKMAIIFFLMPFSIFAQKLASVLVQPITQSQNARIFPMLVPVMDQQKGLLNALNAVGTAHLTIEFIQIVSFIWLFGAIGFASWHLYCYRRFMKLLQVHSIPAPEDTLTLLSSCKATWCIRGDVKLMLNHKITSPMLIGLRHPLILLPISTAQELDLKLILAHELTHLKQKDLWIKMFVLLAGTVHWFNPFVHILRKDISTWSELSCDEVLAAKMSHEERKRYGEAILNTLANHSGINSTFCSPLCESTKHIERRLTMLLNVKKMKKHMAIFAAVVFLIIGGTAAAFATNVSANENKNTGAVEATSYTVIPADKIKVWSIALNEDGTVGCQLKVASEYEVYSNSVYREGGRYYITLYGEYQPQERNKDCVYDMKKGIGYSPDGNLPVSEIYYQDSGRNTLLIWRSGKD</sequence>
<gene>
    <name evidence="3" type="ORF">Ami103574_05950</name>
</gene>
<evidence type="ECO:0000256" key="1">
    <source>
        <dbReference type="SAM" id="Phobius"/>
    </source>
</evidence>
<proteinExistence type="predicted"/>
<keyword evidence="1" id="KW-1133">Transmembrane helix</keyword>
<evidence type="ECO:0000313" key="3">
    <source>
        <dbReference type="EMBL" id="QIB68890.1"/>
    </source>
</evidence>
<feature type="transmembrane region" description="Helical" evidence="1">
    <location>
        <begin position="305"/>
        <end position="324"/>
    </location>
</feature>
<keyword evidence="4" id="KW-1185">Reference proteome</keyword>
<dbReference type="Pfam" id="PF05569">
    <property type="entry name" value="Peptidase_M56"/>
    <property type="match status" value="1"/>
</dbReference>
<dbReference type="InterPro" id="IPR008756">
    <property type="entry name" value="Peptidase_M56"/>
</dbReference>
<dbReference type="Proteomes" id="UP000466848">
    <property type="component" value="Chromosome"/>
</dbReference>
<evidence type="ECO:0000313" key="4">
    <source>
        <dbReference type="Proteomes" id="UP000466848"/>
    </source>
</evidence>
<reference evidence="3 4" key="1">
    <citation type="submission" date="2020-02" db="EMBL/GenBank/DDBJ databases">
        <authorList>
            <person name="Kim Y.B."/>
            <person name="Roh S.W."/>
        </authorList>
    </citation>
    <scope>NUCLEOTIDE SEQUENCE [LARGE SCALE GENOMIC DNA]</scope>
    <source>
        <strain evidence="3 4">DSM 103574</strain>
    </source>
</reference>
<name>A0A858BVE8_9FIRM</name>
<evidence type="ECO:0000259" key="2">
    <source>
        <dbReference type="Pfam" id="PF05569"/>
    </source>
</evidence>
<organism evidence="3 4">
    <name type="scientific">Aminipila butyrica</name>
    <dbReference type="NCBI Taxonomy" id="433296"/>
    <lineage>
        <taxon>Bacteria</taxon>
        <taxon>Bacillati</taxon>
        <taxon>Bacillota</taxon>
        <taxon>Clostridia</taxon>
        <taxon>Peptostreptococcales</taxon>
        <taxon>Anaerovoracaceae</taxon>
        <taxon>Aminipila</taxon>
    </lineage>
</organism>
<dbReference type="KEGG" id="abut:Ami103574_05950"/>
<keyword evidence="1" id="KW-0472">Membrane</keyword>
<dbReference type="EMBL" id="CP048649">
    <property type="protein sequence ID" value="QIB68890.1"/>
    <property type="molecule type" value="Genomic_DNA"/>
</dbReference>
<feature type="transmembrane region" description="Helical" evidence="1">
    <location>
        <begin position="209"/>
        <end position="228"/>
    </location>
</feature>
<accession>A0A858BVE8</accession>
<feature type="transmembrane region" description="Helical" evidence="1">
    <location>
        <begin position="102"/>
        <end position="123"/>
    </location>
</feature>